<evidence type="ECO:0000313" key="7">
    <source>
        <dbReference type="Proteomes" id="UP000216885"/>
    </source>
</evidence>
<keyword evidence="7" id="KW-1185">Reference proteome</keyword>
<sequence length="298" mass="33092">MDIRYLHNFLKVVDLGSMSEAARQLDVSPAAIAQQMRTLERELGASLLVRQGRSVQPTAAGQRLLERGRILVQDADALRDWVVTDEDEGELRLGTVNTALHSFLPDILHSFAKHYPGVRIALRSAVTPALYAALTQFELDAALCLKSPFDLPKTVRWTSLRQEPLIVLAHASDAERDPLELLRTEPFVRYDRQLAGGNLAERYLQIQKIRPHERVELNSILAIALLVQRGLGVGLVPDIGQGIEGQGLCKLAVPPVSGSEDGLPLPARELGLLWRHQSPRGHWVQTLLRCARDVMARD</sequence>
<dbReference type="Pfam" id="PF00126">
    <property type="entry name" value="HTH_1"/>
    <property type="match status" value="1"/>
</dbReference>
<dbReference type="InterPro" id="IPR000847">
    <property type="entry name" value="LysR_HTH_N"/>
</dbReference>
<evidence type="ECO:0000256" key="2">
    <source>
        <dbReference type="ARBA" id="ARBA00023015"/>
    </source>
</evidence>
<protein>
    <submittedName>
        <fullName evidence="6">LysR family transcriptional regulator</fullName>
    </submittedName>
</protein>
<evidence type="ECO:0000259" key="5">
    <source>
        <dbReference type="PROSITE" id="PS50931"/>
    </source>
</evidence>
<keyword evidence="4" id="KW-0804">Transcription</keyword>
<dbReference type="Gene3D" id="3.40.190.290">
    <property type="match status" value="1"/>
</dbReference>
<dbReference type="GO" id="GO:0003700">
    <property type="term" value="F:DNA-binding transcription factor activity"/>
    <property type="evidence" value="ECO:0007669"/>
    <property type="project" value="InterPro"/>
</dbReference>
<accession>A0A261V2Q5</accession>
<comment type="similarity">
    <text evidence="1">Belongs to the LysR transcriptional regulatory family.</text>
</comment>
<dbReference type="AlphaFoldDB" id="A0A261V2Q5"/>
<keyword evidence="2" id="KW-0805">Transcription regulation</keyword>
<feature type="domain" description="HTH lysR-type" evidence="5">
    <location>
        <begin position="1"/>
        <end position="58"/>
    </location>
</feature>
<dbReference type="Proteomes" id="UP000216885">
    <property type="component" value="Unassembled WGS sequence"/>
</dbReference>
<dbReference type="Gene3D" id="1.10.10.10">
    <property type="entry name" value="Winged helix-like DNA-binding domain superfamily/Winged helix DNA-binding domain"/>
    <property type="match status" value="1"/>
</dbReference>
<gene>
    <name evidence="6" type="ORF">CAL20_01870</name>
</gene>
<evidence type="ECO:0000256" key="4">
    <source>
        <dbReference type="ARBA" id="ARBA00023163"/>
    </source>
</evidence>
<dbReference type="InterPro" id="IPR036390">
    <property type="entry name" value="WH_DNA-bd_sf"/>
</dbReference>
<keyword evidence="3" id="KW-0238">DNA-binding</keyword>
<proteinExistence type="inferred from homology"/>
<dbReference type="InterPro" id="IPR036388">
    <property type="entry name" value="WH-like_DNA-bd_sf"/>
</dbReference>
<dbReference type="SUPFAM" id="SSF53850">
    <property type="entry name" value="Periplasmic binding protein-like II"/>
    <property type="match status" value="1"/>
</dbReference>
<dbReference type="GO" id="GO:0032993">
    <property type="term" value="C:protein-DNA complex"/>
    <property type="evidence" value="ECO:0007669"/>
    <property type="project" value="TreeGrafter"/>
</dbReference>
<dbReference type="OrthoDB" id="9803735at2"/>
<dbReference type="InterPro" id="IPR005119">
    <property type="entry name" value="LysR_subst-bd"/>
</dbReference>
<evidence type="ECO:0000256" key="3">
    <source>
        <dbReference type="ARBA" id="ARBA00023125"/>
    </source>
</evidence>
<dbReference type="FunFam" id="1.10.10.10:FF:000001">
    <property type="entry name" value="LysR family transcriptional regulator"/>
    <property type="match status" value="1"/>
</dbReference>
<evidence type="ECO:0000313" key="6">
    <source>
        <dbReference type="EMBL" id="OZI67810.1"/>
    </source>
</evidence>
<dbReference type="GO" id="GO:0003677">
    <property type="term" value="F:DNA binding"/>
    <property type="evidence" value="ECO:0007669"/>
    <property type="project" value="UniProtKB-KW"/>
</dbReference>
<dbReference type="EMBL" id="NEVQ01000001">
    <property type="protein sequence ID" value="OZI67810.1"/>
    <property type="molecule type" value="Genomic_DNA"/>
</dbReference>
<name>A0A261V2Q5_9BORD</name>
<dbReference type="SUPFAM" id="SSF46785">
    <property type="entry name" value="Winged helix' DNA-binding domain"/>
    <property type="match status" value="1"/>
</dbReference>
<dbReference type="Pfam" id="PF03466">
    <property type="entry name" value="LysR_substrate"/>
    <property type="match status" value="1"/>
</dbReference>
<dbReference type="RefSeq" id="WP_094819572.1">
    <property type="nucleotide sequence ID" value="NZ_NEVO01000001.1"/>
</dbReference>
<organism evidence="6 7">
    <name type="scientific">Bordetella genomosp. 4</name>
    <dbReference type="NCBI Taxonomy" id="463044"/>
    <lineage>
        <taxon>Bacteria</taxon>
        <taxon>Pseudomonadati</taxon>
        <taxon>Pseudomonadota</taxon>
        <taxon>Betaproteobacteria</taxon>
        <taxon>Burkholderiales</taxon>
        <taxon>Alcaligenaceae</taxon>
        <taxon>Bordetella</taxon>
    </lineage>
</organism>
<dbReference type="PROSITE" id="PS50931">
    <property type="entry name" value="HTH_LYSR"/>
    <property type="match status" value="1"/>
</dbReference>
<reference evidence="6 7" key="1">
    <citation type="submission" date="2017-05" db="EMBL/GenBank/DDBJ databases">
        <title>Complete and WGS of Bordetella genogroups.</title>
        <authorList>
            <person name="Spilker T."/>
            <person name="LiPuma J."/>
        </authorList>
    </citation>
    <scope>NUCLEOTIDE SEQUENCE [LARGE SCALE GENOMIC DNA]</scope>
    <source>
        <strain evidence="6 7">AU9919</strain>
    </source>
</reference>
<evidence type="ECO:0000256" key="1">
    <source>
        <dbReference type="ARBA" id="ARBA00009437"/>
    </source>
</evidence>
<dbReference type="PANTHER" id="PTHR30346">
    <property type="entry name" value="TRANSCRIPTIONAL DUAL REGULATOR HCAR-RELATED"/>
    <property type="match status" value="1"/>
</dbReference>
<dbReference type="PANTHER" id="PTHR30346:SF28">
    <property type="entry name" value="HTH-TYPE TRANSCRIPTIONAL REGULATOR CYNR"/>
    <property type="match status" value="1"/>
</dbReference>
<comment type="caution">
    <text evidence="6">The sequence shown here is derived from an EMBL/GenBank/DDBJ whole genome shotgun (WGS) entry which is preliminary data.</text>
</comment>